<dbReference type="AlphaFoldDB" id="A0A6A4JCW5"/>
<dbReference type="InterPro" id="IPR000832">
    <property type="entry name" value="GPCR_2_secretin-like"/>
</dbReference>
<sequence>MKVVVLFLVWTLSSFLGLGSVSGDKNLIPVCCGSNTLSAYPACNESYPSSTILHWPDLPTRFHPLSCSHSISIEQDIYTQTLFSIDQEGDLVVYPGNNDFCLIGSPNNQLDYCLDYDLSKNLSVAHVCLPFEYDTHIAQKIGSPVSAAFLIITIATYLLKKSPKWSNGAYLISQATALACGFLCLARLEFFPKGCYQCSLAGFSLQYFFLAGFFWMNAQCVYIYLITTRLQLQSGSPARDDMRKSRFIRASVYAWGLPLIICSTTFILQYFDVVRDRRFRPDIGVYLDDCFLNGWRAKWIYFYAPMAVIVMANVVLFSLTYDFLVKHKSALANIRSTETVFQRNLRYYKQHMIFFICTGINWALEVIGTTFRDGQSENWKDTAWLVIDIFNSLQGVLILLMFIHPFKGKQTVSKSQNRVVKFKKGGGNESMTLMAPNLVIETV</sequence>
<dbReference type="GO" id="GO:0005886">
    <property type="term" value="C:plasma membrane"/>
    <property type="evidence" value="ECO:0007669"/>
    <property type="project" value="TreeGrafter"/>
</dbReference>
<dbReference type="GO" id="GO:0008528">
    <property type="term" value="F:G protein-coupled peptide receptor activity"/>
    <property type="evidence" value="ECO:0007669"/>
    <property type="project" value="TreeGrafter"/>
</dbReference>
<evidence type="ECO:0000256" key="1">
    <source>
        <dbReference type="ARBA" id="ARBA00004141"/>
    </source>
</evidence>
<accession>A0A6A4JCW5</accession>
<comment type="subcellular location">
    <subcellularLocation>
        <location evidence="1">Membrane</location>
        <topology evidence="1">Multi-pass membrane protein</topology>
    </subcellularLocation>
</comment>
<organism evidence="6 7">
    <name type="scientific">Apolygus lucorum</name>
    <name type="common">Small green plant bug</name>
    <name type="synonym">Lygocoris lucorum</name>
    <dbReference type="NCBI Taxonomy" id="248454"/>
    <lineage>
        <taxon>Eukaryota</taxon>
        <taxon>Metazoa</taxon>
        <taxon>Ecdysozoa</taxon>
        <taxon>Arthropoda</taxon>
        <taxon>Hexapoda</taxon>
        <taxon>Insecta</taxon>
        <taxon>Pterygota</taxon>
        <taxon>Neoptera</taxon>
        <taxon>Paraneoptera</taxon>
        <taxon>Hemiptera</taxon>
        <taxon>Heteroptera</taxon>
        <taxon>Panheteroptera</taxon>
        <taxon>Cimicomorpha</taxon>
        <taxon>Miridae</taxon>
        <taxon>Mirini</taxon>
        <taxon>Apolygus</taxon>
    </lineage>
</organism>
<evidence type="ECO:0000259" key="5">
    <source>
        <dbReference type="PROSITE" id="PS50261"/>
    </source>
</evidence>
<gene>
    <name evidence="6" type="ORF">GE061_018421</name>
</gene>
<keyword evidence="3" id="KW-1133">Transmembrane helix</keyword>
<dbReference type="PANTHER" id="PTHR47154">
    <property type="entry name" value="G-PROTEIN COUPLED RECEPTOR MTH-RELATED"/>
    <property type="match status" value="1"/>
</dbReference>
<dbReference type="PANTHER" id="PTHR47154:SF2">
    <property type="entry name" value="G-PROTEIN COUPLED RECEPTOR MTH-RELATED"/>
    <property type="match status" value="1"/>
</dbReference>
<protein>
    <recommendedName>
        <fullName evidence="5">G-protein coupled receptors family 2 profile 2 domain-containing protein</fullName>
    </recommendedName>
</protein>
<dbReference type="Pfam" id="PF00002">
    <property type="entry name" value="7tm_2"/>
    <property type="match status" value="1"/>
</dbReference>
<evidence type="ECO:0000313" key="6">
    <source>
        <dbReference type="EMBL" id="KAF6207182.1"/>
    </source>
</evidence>
<comment type="caution">
    <text evidence="6">The sequence shown here is derived from an EMBL/GenBank/DDBJ whole genome shotgun (WGS) entry which is preliminary data.</text>
</comment>
<keyword evidence="7" id="KW-1185">Reference proteome</keyword>
<reference evidence="6" key="1">
    <citation type="journal article" date="2021" name="Mol. Ecol. Resour.">
        <title>Apolygus lucorum genome provides insights into omnivorousness and mesophyll feeding.</title>
        <authorList>
            <person name="Liu Y."/>
            <person name="Liu H."/>
            <person name="Wang H."/>
            <person name="Huang T."/>
            <person name="Liu B."/>
            <person name="Yang B."/>
            <person name="Yin L."/>
            <person name="Li B."/>
            <person name="Zhang Y."/>
            <person name="Zhang S."/>
            <person name="Jiang F."/>
            <person name="Zhang X."/>
            <person name="Ren Y."/>
            <person name="Wang B."/>
            <person name="Wang S."/>
            <person name="Lu Y."/>
            <person name="Wu K."/>
            <person name="Fan W."/>
            <person name="Wang G."/>
        </authorList>
    </citation>
    <scope>NUCLEOTIDE SEQUENCE</scope>
    <source>
        <strain evidence="6">12Hb</strain>
    </source>
</reference>
<dbReference type="InterPro" id="IPR051384">
    <property type="entry name" value="Mth_GPCR"/>
</dbReference>
<keyword evidence="2" id="KW-0812">Transmembrane</keyword>
<dbReference type="Gene3D" id="1.20.1070.10">
    <property type="entry name" value="Rhodopsin 7-helix transmembrane proteins"/>
    <property type="match status" value="1"/>
</dbReference>
<feature type="domain" description="G-protein coupled receptors family 2 profile 2" evidence="5">
    <location>
        <begin position="135"/>
        <end position="406"/>
    </location>
</feature>
<name>A0A6A4JCW5_APOLU</name>
<evidence type="ECO:0000313" key="7">
    <source>
        <dbReference type="Proteomes" id="UP000466442"/>
    </source>
</evidence>
<dbReference type="CDD" id="cd15039">
    <property type="entry name" value="7tmB3_Methuselah-like"/>
    <property type="match status" value="1"/>
</dbReference>
<evidence type="ECO:0000256" key="4">
    <source>
        <dbReference type="ARBA" id="ARBA00023136"/>
    </source>
</evidence>
<dbReference type="PROSITE" id="PS50261">
    <property type="entry name" value="G_PROTEIN_RECEP_F2_4"/>
    <property type="match status" value="1"/>
</dbReference>
<dbReference type="GO" id="GO:0007166">
    <property type="term" value="P:cell surface receptor signaling pathway"/>
    <property type="evidence" value="ECO:0007669"/>
    <property type="project" value="InterPro"/>
</dbReference>
<keyword evidence="4" id="KW-0472">Membrane</keyword>
<evidence type="ECO:0000256" key="2">
    <source>
        <dbReference type="ARBA" id="ARBA00022692"/>
    </source>
</evidence>
<proteinExistence type="predicted"/>
<dbReference type="EMBL" id="WIXP02000008">
    <property type="protein sequence ID" value="KAF6207182.1"/>
    <property type="molecule type" value="Genomic_DNA"/>
</dbReference>
<evidence type="ECO:0000256" key="3">
    <source>
        <dbReference type="ARBA" id="ARBA00022989"/>
    </source>
</evidence>
<dbReference type="Proteomes" id="UP000466442">
    <property type="component" value="Unassembled WGS sequence"/>
</dbReference>
<dbReference type="OrthoDB" id="6134459at2759"/>
<dbReference type="InterPro" id="IPR017981">
    <property type="entry name" value="GPCR_2-like_7TM"/>
</dbReference>